<name>A0A1G9HG19_9RHOB</name>
<dbReference type="InterPro" id="IPR029063">
    <property type="entry name" value="SAM-dependent_MTases_sf"/>
</dbReference>
<accession>A0A1G9HG19</accession>
<evidence type="ECO:0008006" key="3">
    <source>
        <dbReference type="Google" id="ProtNLM"/>
    </source>
</evidence>
<evidence type="ECO:0000313" key="2">
    <source>
        <dbReference type="Proteomes" id="UP000199328"/>
    </source>
</evidence>
<gene>
    <name evidence="1" type="ORF">SAMN05216257_1142</name>
</gene>
<dbReference type="AlphaFoldDB" id="A0A1G9HG19"/>
<sequence length="287" mass="31630">MTDAEDAADLPAAARALAGAPWRAVAESDFGPAAAVPTMLSEEERRLYLWLAEHWATGAGALVDLGCFLGGSTALLAEGQRRAGRGAPVHGYDAFRISDWLKEKYLTPAGIAPFEGDWTLPLVEALLAPWRQTVRLHPGRLEKQSWEGGPIEILVMDASKTTFSMDRMAKIFFPALIPGRSLVVQQDYLHWKQPWIAVQMERMADWFTPLAHCPGDTVVFLCTRRIDRAALDHGHCGSLTDAEMLAHIEAAAQRLSRFGIEGRVRRLAEALRRNPGARNAPSMKTKP</sequence>
<protein>
    <recommendedName>
        <fullName evidence="3">Methyltransferase domain-containing protein</fullName>
    </recommendedName>
</protein>
<dbReference type="SUPFAM" id="SSF53335">
    <property type="entry name" value="S-adenosyl-L-methionine-dependent methyltransferases"/>
    <property type="match status" value="1"/>
</dbReference>
<keyword evidence="2" id="KW-1185">Reference proteome</keyword>
<dbReference type="OrthoDB" id="7873666at2"/>
<dbReference type="Proteomes" id="UP000199328">
    <property type="component" value="Unassembled WGS sequence"/>
</dbReference>
<evidence type="ECO:0000313" key="1">
    <source>
        <dbReference type="EMBL" id="SDL11835.1"/>
    </source>
</evidence>
<reference evidence="2" key="1">
    <citation type="submission" date="2016-10" db="EMBL/GenBank/DDBJ databases">
        <authorList>
            <person name="Varghese N."/>
            <person name="Submissions S."/>
        </authorList>
    </citation>
    <scope>NUCLEOTIDE SEQUENCE [LARGE SCALE GENOMIC DNA]</scope>
    <source>
        <strain evidence="2">CGMCC 1.10789</strain>
    </source>
</reference>
<dbReference type="RefSeq" id="WP_092501364.1">
    <property type="nucleotide sequence ID" value="NZ_FNFV01000014.1"/>
</dbReference>
<dbReference type="EMBL" id="FNFV01000014">
    <property type="protein sequence ID" value="SDL11835.1"/>
    <property type="molecule type" value="Genomic_DNA"/>
</dbReference>
<dbReference type="STRING" id="990712.SAMN05216257_1142"/>
<dbReference type="Gene3D" id="3.40.50.150">
    <property type="entry name" value="Vaccinia Virus protein VP39"/>
    <property type="match status" value="1"/>
</dbReference>
<organism evidence="1 2">
    <name type="scientific">Meinhardsimonia xiamenensis</name>
    <dbReference type="NCBI Taxonomy" id="990712"/>
    <lineage>
        <taxon>Bacteria</taxon>
        <taxon>Pseudomonadati</taxon>
        <taxon>Pseudomonadota</taxon>
        <taxon>Alphaproteobacteria</taxon>
        <taxon>Rhodobacterales</taxon>
        <taxon>Paracoccaceae</taxon>
        <taxon>Meinhardsimonia</taxon>
    </lineage>
</organism>
<proteinExistence type="predicted"/>